<dbReference type="AlphaFoldDB" id="A0A8S4QE61"/>
<dbReference type="EMBL" id="CAKXAJ010004775">
    <property type="protein sequence ID" value="CAH2208873.1"/>
    <property type="molecule type" value="Genomic_DNA"/>
</dbReference>
<feature type="coiled-coil region" evidence="1">
    <location>
        <begin position="4"/>
        <end position="31"/>
    </location>
</feature>
<evidence type="ECO:0000313" key="2">
    <source>
        <dbReference type="EMBL" id="CAH2208873.1"/>
    </source>
</evidence>
<organism evidence="2 3">
    <name type="scientific">Pararge aegeria aegeria</name>
    <dbReference type="NCBI Taxonomy" id="348720"/>
    <lineage>
        <taxon>Eukaryota</taxon>
        <taxon>Metazoa</taxon>
        <taxon>Ecdysozoa</taxon>
        <taxon>Arthropoda</taxon>
        <taxon>Hexapoda</taxon>
        <taxon>Insecta</taxon>
        <taxon>Pterygota</taxon>
        <taxon>Neoptera</taxon>
        <taxon>Endopterygota</taxon>
        <taxon>Lepidoptera</taxon>
        <taxon>Glossata</taxon>
        <taxon>Ditrysia</taxon>
        <taxon>Papilionoidea</taxon>
        <taxon>Nymphalidae</taxon>
        <taxon>Satyrinae</taxon>
        <taxon>Satyrini</taxon>
        <taxon>Parargina</taxon>
        <taxon>Pararge</taxon>
    </lineage>
</organism>
<comment type="caution">
    <text evidence="2">The sequence shown here is derived from an EMBL/GenBank/DDBJ whole genome shotgun (WGS) entry which is preliminary data.</text>
</comment>
<keyword evidence="3" id="KW-1185">Reference proteome</keyword>
<evidence type="ECO:0000256" key="1">
    <source>
        <dbReference type="SAM" id="Coils"/>
    </source>
</evidence>
<proteinExistence type="predicted"/>
<name>A0A8S4QE61_9NEOP</name>
<dbReference type="OrthoDB" id="10261062at2759"/>
<reference evidence="2" key="1">
    <citation type="submission" date="2022-03" db="EMBL/GenBank/DDBJ databases">
        <authorList>
            <person name="Lindestad O."/>
        </authorList>
    </citation>
    <scope>NUCLEOTIDE SEQUENCE</scope>
</reference>
<evidence type="ECO:0000313" key="3">
    <source>
        <dbReference type="Proteomes" id="UP000838756"/>
    </source>
</evidence>
<protein>
    <submittedName>
        <fullName evidence="2">Jg24022 protein</fullName>
    </submittedName>
</protein>
<keyword evidence="1" id="KW-0175">Coiled coil</keyword>
<dbReference type="Proteomes" id="UP000838756">
    <property type="component" value="Unassembled WGS sequence"/>
</dbReference>
<gene>
    <name evidence="2" type="primary">jg24022</name>
    <name evidence="2" type="ORF">PAEG_LOCUS1372</name>
</gene>
<feature type="non-terminal residue" evidence="2">
    <location>
        <position position="34"/>
    </location>
</feature>
<accession>A0A8S4QE61</accession>
<sequence>MDLINHLEQEIAELKDTLQHKEQELFEIKQKLLP</sequence>